<keyword evidence="1" id="KW-0732">Signal</keyword>
<feature type="signal peptide" evidence="1">
    <location>
        <begin position="1"/>
        <end position="23"/>
    </location>
</feature>
<comment type="caution">
    <text evidence="2">The sequence shown here is derived from an EMBL/GenBank/DDBJ whole genome shotgun (WGS) entry which is preliminary data.</text>
</comment>
<evidence type="ECO:0000313" key="3">
    <source>
        <dbReference type="Proteomes" id="UP000572817"/>
    </source>
</evidence>
<name>A0A8H4J7T2_9PEZI</name>
<accession>A0A8H4J7T2</accession>
<dbReference type="Proteomes" id="UP000572817">
    <property type="component" value="Unassembled WGS sequence"/>
</dbReference>
<feature type="chain" id="PRO_5034897548" evidence="1">
    <location>
        <begin position="24"/>
        <end position="287"/>
    </location>
</feature>
<evidence type="ECO:0000313" key="2">
    <source>
        <dbReference type="EMBL" id="KAF4314174.1"/>
    </source>
</evidence>
<protein>
    <submittedName>
        <fullName evidence="2">Secreted protein</fullName>
    </submittedName>
</protein>
<dbReference type="AlphaFoldDB" id="A0A8H4J7T2"/>
<dbReference type="OrthoDB" id="10010954at2759"/>
<reference evidence="2" key="1">
    <citation type="submission" date="2020-04" db="EMBL/GenBank/DDBJ databases">
        <title>Genome Assembly and Annotation of Botryosphaeria dothidea sdau 11-99, a Latent Pathogen of Apple Fruit Ring Rot in China.</title>
        <authorList>
            <person name="Yu C."/>
            <person name="Diao Y."/>
            <person name="Lu Q."/>
            <person name="Zhao J."/>
            <person name="Cui S."/>
            <person name="Peng C."/>
            <person name="He B."/>
            <person name="Liu H."/>
        </authorList>
    </citation>
    <scope>NUCLEOTIDE SEQUENCE [LARGE SCALE GENOMIC DNA]</scope>
    <source>
        <strain evidence="2">Sdau11-99</strain>
    </source>
</reference>
<sequence length="287" mass="31986">MSFIAAVSLICILLSSWTPLSCGEPERRANFTLEELYNLQSRIFDHTIALESSINSSLLAPNIRGRVDITRQFTGSELNTEYLFGLFAQLNTTRAFTLLGIPTAYTITHFTGFRDVASSATLMNFTSPFWGAFTLEIHAWTQFDARGRAAQYEATFRHWDLFVDEALARVARARFNGSLPATLAYAADALARTICRDHEVHCAGADRQYESEEGCYAFLTKGVPFGKPHEMGLDTLLCRMVHDPMVALRPGVHCPHIGPGGGDMCTDALTYGERIDQAFWEGPWMPE</sequence>
<keyword evidence="3" id="KW-1185">Reference proteome</keyword>
<gene>
    <name evidence="2" type="ORF">GTA08_BOTSDO00416</name>
</gene>
<evidence type="ECO:0000256" key="1">
    <source>
        <dbReference type="SAM" id="SignalP"/>
    </source>
</evidence>
<organism evidence="2 3">
    <name type="scientific">Botryosphaeria dothidea</name>
    <dbReference type="NCBI Taxonomy" id="55169"/>
    <lineage>
        <taxon>Eukaryota</taxon>
        <taxon>Fungi</taxon>
        <taxon>Dikarya</taxon>
        <taxon>Ascomycota</taxon>
        <taxon>Pezizomycotina</taxon>
        <taxon>Dothideomycetes</taxon>
        <taxon>Dothideomycetes incertae sedis</taxon>
        <taxon>Botryosphaeriales</taxon>
        <taxon>Botryosphaeriaceae</taxon>
        <taxon>Botryosphaeria</taxon>
    </lineage>
</organism>
<dbReference type="EMBL" id="WWBZ02000001">
    <property type="protein sequence ID" value="KAF4314174.1"/>
    <property type="molecule type" value="Genomic_DNA"/>
</dbReference>
<proteinExistence type="predicted"/>